<feature type="domain" description="RDD" evidence="6">
    <location>
        <begin position="21"/>
        <end position="143"/>
    </location>
</feature>
<proteinExistence type="predicted"/>
<gene>
    <name evidence="7" type="ORF">N4264_25465</name>
</gene>
<feature type="transmembrane region" description="Helical" evidence="5">
    <location>
        <begin position="27"/>
        <end position="51"/>
    </location>
</feature>
<dbReference type="InterPro" id="IPR010432">
    <property type="entry name" value="RDD"/>
</dbReference>
<dbReference type="RefSeq" id="WP_261695001.1">
    <property type="nucleotide sequence ID" value="NZ_CP104694.1"/>
</dbReference>
<evidence type="ECO:0000256" key="2">
    <source>
        <dbReference type="ARBA" id="ARBA00022692"/>
    </source>
</evidence>
<accession>A0ABY6BE63</accession>
<keyword evidence="8" id="KW-1185">Reference proteome</keyword>
<dbReference type="EMBL" id="CP104694">
    <property type="protein sequence ID" value="UXI68034.1"/>
    <property type="molecule type" value="Genomic_DNA"/>
</dbReference>
<protein>
    <submittedName>
        <fullName evidence="7">RDD family protein</fullName>
    </submittedName>
</protein>
<dbReference type="PANTHER" id="PTHR38480">
    <property type="entry name" value="SLR0254 PROTEIN"/>
    <property type="match status" value="1"/>
</dbReference>
<keyword evidence="4 5" id="KW-0472">Membrane</keyword>
<evidence type="ECO:0000256" key="4">
    <source>
        <dbReference type="ARBA" id="ARBA00023136"/>
    </source>
</evidence>
<keyword evidence="3 5" id="KW-1133">Transmembrane helix</keyword>
<dbReference type="Pfam" id="PF06271">
    <property type="entry name" value="RDD"/>
    <property type="match status" value="1"/>
</dbReference>
<evidence type="ECO:0000256" key="5">
    <source>
        <dbReference type="SAM" id="Phobius"/>
    </source>
</evidence>
<name>A0ABY6BE63_9GAMM</name>
<organism evidence="7 8">
    <name type="scientific">Tahibacter amnicola</name>
    <dbReference type="NCBI Taxonomy" id="2976241"/>
    <lineage>
        <taxon>Bacteria</taxon>
        <taxon>Pseudomonadati</taxon>
        <taxon>Pseudomonadota</taxon>
        <taxon>Gammaproteobacteria</taxon>
        <taxon>Lysobacterales</taxon>
        <taxon>Rhodanobacteraceae</taxon>
        <taxon>Tahibacter</taxon>
    </lineage>
</organism>
<evidence type="ECO:0000256" key="3">
    <source>
        <dbReference type="ARBA" id="ARBA00022989"/>
    </source>
</evidence>
<dbReference type="Proteomes" id="UP001064632">
    <property type="component" value="Chromosome"/>
</dbReference>
<evidence type="ECO:0000313" key="7">
    <source>
        <dbReference type="EMBL" id="UXI68034.1"/>
    </source>
</evidence>
<sequence>MIDTLTLVETPEGINLRLRSAGLMPRSVAWAVDLGIRVAALWVLAMPLGFFGESGQGIYLIVIFLIMWWYPVIFEVLNNGQTLGKRAMGLRVVHANGTPVSWTASFVRNLMRTVDLLPFLYGVGAVSSLVDHSSRRLGDIVAGTLVVHVDKPKRPTAAPHVAPVDVPIVLTQAEKAAILAFAERSRQLTGERQLELASLLPMLTQTRGPKAVERLLGMANAILGRKPA</sequence>
<feature type="transmembrane region" description="Helical" evidence="5">
    <location>
        <begin position="57"/>
        <end position="77"/>
    </location>
</feature>
<reference evidence="7" key="1">
    <citation type="submission" date="2022-09" db="EMBL/GenBank/DDBJ databases">
        <title>Tahibacter sp. nov., isolated from a fresh water.</title>
        <authorList>
            <person name="Baek J.H."/>
            <person name="Lee J.K."/>
            <person name="Kim J.M."/>
            <person name="Jeon C.O."/>
        </authorList>
    </citation>
    <scope>NUCLEOTIDE SEQUENCE</scope>
    <source>
        <strain evidence="7">W38</strain>
    </source>
</reference>
<keyword evidence="2 5" id="KW-0812">Transmembrane</keyword>
<dbReference type="PANTHER" id="PTHR38480:SF1">
    <property type="entry name" value="SLR0254 PROTEIN"/>
    <property type="match status" value="1"/>
</dbReference>
<evidence type="ECO:0000313" key="8">
    <source>
        <dbReference type="Proteomes" id="UP001064632"/>
    </source>
</evidence>
<evidence type="ECO:0000256" key="1">
    <source>
        <dbReference type="ARBA" id="ARBA00004141"/>
    </source>
</evidence>
<evidence type="ECO:0000259" key="6">
    <source>
        <dbReference type="Pfam" id="PF06271"/>
    </source>
</evidence>
<comment type="subcellular location">
    <subcellularLocation>
        <location evidence="1">Membrane</location>
        <topology evidence="1">Multi-pass membrane protein</topology>
    </subcellularLocation>
</comment>